<organism evidence="3 4">
    <name type="scientific">Steinernema hermaphroditum</name>
    <dbReference type="NCBI Taxonomy" id="289476"/>
    <lineage>
        <taxon>Eukaryota</taxon>
        <taxon>Metazoa</taxon>
        <taxon>Ecdysozoa</taxon>
        <taxon>Nematoda</taxon>
        <taxon>Chromadorea</taxon>
        <taxon>Rhabditida</taxon>
        <taxon>Tylenchina</taxon>
        <taxon>Panagrolaimomorpha</taxon>
        <taxon>Strongyloidoidea</taxon>
        <taxon>Steinernematidae</taxon>
        <taxon>Steinernema</taxon>
    </lineage>
</organism>
<proteinExistence type="predicted"/>
<dbReference type="EMBL" id="JAUCMV010000004">
    <property type="protein sequence ID" value="KAK0401829.1"/>
    <property type="molecule type" value="Genomic_DNA"/>
</dbReference>
<comment type="caution">
    <text evidence="3">The sequence shown here is derived from an EMBL/GenBank/DDBJ whole genome shotgun (WGS) entry which is preliminary data.</text>
</comment>
<keyword evidence="2" id="KW-1133">Transmembrane helix</keyword>
<sequence>MRAHPLRLWAITNALQMSRVESTPESNPVRSPPDKNTLPTYNEAINDTQKYPKELILVIPPSNGESAQCSMESHLFSAQPPPAYDPTLVIRTTVPEPQSTRRRHRRRRRLQAVDLKKLAVAPIVVCIFIMIMTIIALYGVKSPSGRDDGMA</sequence>
<keyword evidence="2" id="KW-0472">Membrane</keyword>
<evidence type="ECO:0000313" key="4">
    <source>
        <dbReference type="Proteomes" id="UP001175271"/>
    </source>
</evidence>
<dbReference type="Proteomes" id="UP001175271">
    <property type="component" value="Unassembled WGS sequence"/>
</dbReference>
<evidence type="ECO:0000256" key="1">
    <source>
        <dbReference type="SAM" id="MobiDB-lite"/>
    </source>
</evidence>
<evidence type="ECO:0000256" key="2">
    <source>
        <dbReference type="SAM" id="Phobius"/>
    </source>
</evidence>
<feature type="transmembrane region" description="Helical" evidence="2">
    <location>
        <begin position="118"/>
        <end position="140"/>
    </location>
</feature>
<dbReference type="AlphaFoldDB" id="A0AA39HBU9"/>
<gene>
    <name evidence="3" type="ORF">QR680_015995</name>
</gene>
<evidence type="ECO:0000313" key="3">
    <source>
        <dbReference type="EMBL" id="KAK0401829.1"/>
    </source>
</evidence>
<keyword evidence="2" id="KW-0812">Transmembrane</keyword>
<name>A0AA39HBU9_9BILA</name>
<reference evidence="3" key="1">
    <citation type="submission" date="2023-06" db="EMBL/GenBank/DDBJ databases">
        <title>Genomic analysis of the entomopathogenic nematode Steinernema hermaphroditum.</title>
        <authorList>
            <person name="Schwarz E.M."/>
            <person name="Heppert J.K."/>
            <person name="Baniya A."/>
            <person name="Schwartz H.T."/>
            <person name="Tan C.-H."/>
            <person name="Antoshechkin I."/>
            <person name="Sternberg P.W."/>
            <person name="Goodrich-Blair H."/>
            <person name="Dillman A.R."/>
        </authorList>
    </citation>
    <scope>NUCLEOTIDE SEQUENCE</scope>
    <source>
        <strain evidence="3">PS9179</strain>
        <tissue evidence="3">Whole animal</tissue>
    </source>
</reference>
<keyword evidence="4" id="KW-1185">Reference proteome</keyword>
<accession>A0AA39HBU9</accession>
<feature type="region of interest" description="Disordered" evidence="1">
    <location>
        <begin position="19"/>
        <end position="39"/>
    </location>
</feature>
<feature type="compositionally biased region" description="Polar residues" evidence="1">
    <location>
        <begin position="19"/>
        <end position="29"/>
    </location>
</feature>
<protein>
    <submittedName>
        <fullName evidence="3">Uncharacterized protein</fullName>
    </submittedName>
</protein>